<comment type="caution">
    <text evidence="4">The sequence shown here is derived from an EMBL/GenBank/DDBJ whole genome shotgun (WGS) entry which is preliminary data.</text>
</comment>
<dbReference type="OrthoDB" id="2185222at2759"/>
<evidence type="ECO:0000256" key="1">
    <source>
        <dbReference type="PROSITE-ProRule" id="PRU00042"/>
    </source>
</evidence>
<dbReference type="EMBL" id="MCGO01000033">
    <property type="protein sequence ID" value="ORY41097.1"/>
    <property type="molecule type" value="Genomic_DNA"/>
</dbReference>
<sequence>MAPRSASSASTAAQSRRSGRSTNNSQSSVLDLQAFLSPPRPQKRKQSRYVDDDDLLPSLTKRRTSIGIYLPATPFSTVHTPAKPTASPAVSTKIRCCNQTFTFALFQQHNAKMHLNAAPTSQMGGLSLIAATVTEVLFTTSSTTSRNQTTPINTNADDEDTTSSPTIPPSVIKAIPISFLFQEMEQAVEHESNPSTEIYWTRSPTALETSCMYATTTAKADAPYLPWSEVPAPQSEWADFLQQHSITPLMTPKKGSSFNFETFMNSTSTTDSAFDWGSGGVNSVVDPNHVTKFGHQLTTNETTFDYTTMAASKQAMLQRTPSSKSTASQDAFGSGSSSSGKRSRRKTIIRQSKRSAAKFQKAMAVAAAADALRLTKKQAEDDDMSTFGGHVPMGLYQNESNMIGSSSKSASSQKALDLSARKRPRRGSFTPYEEYDENGDFFDQEEPHYFKIGQSPMIALPTASRSSVNKAVSRRDSVATATPFLDDASPLKPEPVSRLLSLTHAEPATDEELESHAGHLDALLKDVTEAQQPDASSSALGGTGEGMMDYVMMMLGGSGANESGDVGGPSSSTNEEWRNMLKFDGLDENLEVGSASGLTAASSLDSVQMHEFMNGVDPLSGMLGWEQGLWTDQFLSMDTHAILGTTGSMDVSCGMREPGHLMDIMDTNIGDGEIEDALVSASEPGCSVQQVELVGGGGKRVFTCTYPSCAKVYASKTGLKYHLGVHKREEKSRSKKKQQS</sequence>
<keyword evidence="1" id="KW-0479">Metal-binding</keyword>
<feature type="compositionally biased region" description="Low complexity" evidence="2">
    <location>
        <begin position="1"/>
        <end position="16"/>
    </location>
</feature>
<evidence type="ECO:0000313" key="4">
    <source>
        <dbReference type="EMBL" id="ORY41097.1"/>
    </source>
</evidence>
<dbReference type="GO" id="GO:0008270">
    <property type="term" value="F:zinc ion binding"/>
    <property type="evidence" value="ECO:0007669"/>
    <property type="project" value="UniProtKB-KW"/>
</dbReference>
<protein>
    <recommendedName>
        <fullName evidence="3">C2H2-type domain-containing protein</fullName>
    </recommendedName>
</protein>
<evidence type="ECO:0000256" key="2">
    <source>
        <dbReference type="SAM" id="MobiDB-lite"/>
    </source>
</evidence>
<dbReference type="AlphaFoldDB" id="A0A1Y2C2I7"/>
<dbReference type="InterPro" id="IPR013087">
    <property type="entry name" value="Znf_C2H2_type"/>
</dbReference>
<feature type="domain" description="C2H2-type" evidence="3">
    <location>
        <begin position="702"/>
        <end position="731"/>
    </location>
</feature>
<keyword evidence="5" id="KW-1185">Reference proteome</keyword>
<feature type="compositionally biased region" description="Low complexity" evidence="2">
    <location>
        <begin position="405"/>
        <end position="418"/>
    </location>
</feature>
<feature type="region of interest" description="Disordered" evidence="2">
    <location>
        <begin position="1"/>
        <end position="55"/>
    </location>
</feature>
<evidence type="ECO:0000259" key="3">
    <source>
        <dbReference type="PROSITE" id="PS50157"/>
    </source>
</evidence>
<evidence type="ECO:0000313" key="5">
    <source>
        <dbReference type="Proteomes" id="UP000193642"/>
    </source>
</evidence>
<keyword evidence="1" id="KW-0863">Zinc-finger</keyword>
<reference evidence="4 5" key="1">
    <citation type="submission" date="2016-07" db="EMBL/GenBank/DDBJ databases">
        <title>Pervasive Adenine N6-methylation of Active Genes in Fungi.</title>
        <authorList>
            <consortium name="DOE Joint Genome Institute"/>
            <person name="Mondo S.J."/>
            <person name="Dannebaum R.O."/>
            <person name="Kuo R.C."/>
            <person name="Labutti K."/>
            <person name="Haridas S."/>
            <person name="Kuo A."/>
            <person name="Salamov A."/>
            <person name="Ahrendt S.R."/>
            <person name="Lipzen A."/>
            <person name="Sullivan W."/>
            <person name="Andreopoulos W.B."/>
            <person name="Clum A."/>
            <person name="Lindquist E."/>
            <person name="Daum C."/>
            <person name="Ramamoorthy G.K."/>
            <person name="Gryganskyi A."/>
            <person name="Culley D."/>
            <person name="Magnuson J.K."/>
            <person name="James T.Y."/>
            <person name="O'Malley M.A."/>
            <person name="Stajich J.E."/>
            <person name="Spatafora J.W."/>
            <person name="Visel A."/>
            <person name="Grigoriev I.V."/>
        </authorList>
    </citation>
    <scope>NUCLEOTIDE SEQUENCE [LARGE SCALE GENOMIC DNA]</scope>
    <source>
        <strain evidence="4 5">JEL800</strain>
    </source>
</reference>
<feature type="compositionally biased region" description="Low complexity" evidence="2">
    <location>
        <begin position="140"/>
        <end position="150"/>
    </location>
</feature>
<proteinExistence type="predicted"/>
<organism evidence="4 5">
    <name type="scientific">Rhizoclosmatium globosum</name>
    <dbReference type="NCBI Taxonomy" id="329046"/>
    <lineage>
        <taxon>Eukaryota</taxon>
        <taxon>Fungi</taxon>
        <taxon>Fungi incertae sedis</taxon>
        <taxon>Chytridiomycota</taxon>
        <taxon>Chytridiomycota incertae sedis</taxon>
        <taxon>Chytridiomycetes</taxon>
        <taxon>Chytridiales</taxon>
        <taxon>Chytriomycetaceae</taxon>
        <taxon>Rhizoclosmatium</taxon>
    </lineage>
</organism>
<dbReference type="Proteomes" id="UP000193642">
    <property type="component" value="Unassembled WGS sequence"/>
</dbReference>
<feature type="region of interest" description="Disordered" evidence="2">
    <location>
        <begin position="315"/>
        <end position="355"/>
    </location>
</feature>
<feature type="region of interest" description="Disordered" evidence="2">
    <location>
        <begin position="140"/>
        <end position="167"/>
    </location>
</feature>
<dbReference type="PROSITE" id="PS00028">
    <property type="entry name" value="ZINC_FINGER_C2H2_1"/>
    <property type="match status" value="1"/>
</dbReference>
<gene>
    <name evidence="4" type="ORF">BCR33DRAFT_719176</name>
</gene>
<feature type="compositionally biased region" description="Basic residues" evidence="2">
    <location>
        <begin position="341"/>
        <end position="355"/>
    </location>
</feature>
<keyword evidence="1" id="KW-0862">Zinc</keyword>
<feature type="compositionally biased region" description="Polar residues" evidence="2">
    <location>
        <begin position="315"/>
        <end position="331"/>
    </location>
</feature>
<feature type="region of interest" description="Disordered" evidence="2">
    <location>
        <begin position="401"/>
        <end position="438"/>
    </location>
</feature>
<accession>A0A1Y2C2I7</accession>
<dbReference type="PROSITE" id="PS50157">
    <property type="entry name" value="ZINC_FINGER_C2H2_2"/>
    <property type="match status" value="1"/>
</dbReference>
<name>A0A1Y2C2I7_9FUNG</name>